<evidence type="ECO:0000313" key="14">
    <source>
        <dbReference type="EMBL" id="GIE26441.1"/>
    </source>
</evidence>
<evidence type="ECO:0000256" key="9">
    <source>
        <dbReference type="ARBA" id="ARBA00023012"/>
    </source>
</evidence>
<dbReference type="Gene3D" id="3.40.50.2300">
    <property type="match status" value="1"/>
</dbReference>
<dbReference type="InterPro" id="IPR001789">
    <property type="entry name" value="Sig_transdc_resp-reg_receiver"/>
</dbReference>
<dbReference type="Gene3D" id="1.10.287.130">
    <property type="match status" value="1"/>
</dbReference>
<dbReference type="PANTHER" id="PTHR43065">
    <property type="entry name" value="SENSOR HISTIDINE KINASE"/>
    <property type="match status" value="1"/>
</dbReference>
<evidence type="ECO:0000256" key="2">
    <source>
        <dbReference type="ARBA" id="ARBA00004236"/>
    </source>
</evidence>
<keyword evidence="4 10" id="KW-0597">Phosphoprotein</keyword>
<evidence type="ECO:0000259" key="13">
    <source>
        <dbReference type="PROSITE" id="PS50112"/>
    </source>
</evidence>
<dbReference type="InterPro" id="IPR003018">
    <property type="entry name" value="GAF"/>
</dbReference>
<dbReference type="InterPro" id="IPR029016">
    <property type="entry name" value="GAF-like_dom_sf"/>
</dbReference>
<comment type="subcellular location">
    <subcellularLocation>
        <location evidence="2">Cell membrane</location>
    </subcellularLocation>
</comment>
<feature type="modified residue" description="4-aspartylphosphate" evidence="10">
    <location>
        <position position="607"/>
    </location>
</feature>
<dbReference type="CDD" id="cd00156">
    <property type="entry name" value="REC"/>
    <property type="match status" value="1"/>
</dbReference>
<accession>A0ABQ4A6E9</accession>
<dbReference type="SUPFAM" id="SSF47384">
    <property type="entry name" value="Homodimeric domain of signal transducing histidine kinase"/>
    <property type="match status" value="1"/>
</dbReference>
<evidence type="ECO:0000256" key="6">
    <source>
        <dbReference type="ARBA" id="ARBA00022741"/>
    </source>
</evidence>
<keyword evidence="6" id="KW-0547">Nucleotide-binding</keyword>
<evidence type="ECO:0000259" key="11">
    <source>
        <dbReference type="PROSITE" id="PS50109"/>
    </source>
</evidence>
<sequence>MLADLASALTTASTDLDRVVECAALAAAELIGDGAVVRLANDQGIFDRAAVHHPDAGLAELLNQMLPRQQQHVDAGFAREVRDHGGAVVRNNLTEAAMREIAGPLWEYLKRLRFGSILMVPLIADGTYLGNMSLGREGTRRPYLDEDVQLAVDVAARVALAVATARSVALLREERENYRVIVQTCSEGVWKVDAEGRTRFVNDRMAEILGVSAEQLLARPASHWQPDPGAGPWWRLPERRLHERRLRHDDGHDIEVQLSVSSLPAPAGAPEWLIMVTDITDRIRNRELGERLAQMQRLDSIGQLAGGVAHDFNNLLSIVSGANELMLLEVPPGSPAADLTRQIASAVEQGAALTRQLLAFGRGQPGNAETVDVLDVIAELEPMLRRTLGEHIELRCPVREDNRAPCRVRIDQGQLHQVIVNLTTNARDAMDAGGRLSIDCEHVLVDRAELGDTMPDDFDDKPWFVRLAVSDTGTGMDAVTLRRAFEPFYTTKSAGHGTGLGLAGVYGIVRAAGGLVRPYSEPGHGTTIKIYLPASDEPAAPHQAGPVEAPPADAGPLHVLVVEDDPALAEVLRRLLEPGGCTVTAVYNPHAALALLNTMPVDLVITDVVMPDLTGPELVAAIHRHRPGLAVVYTSGYTAGVLGERAHLEPGAILLEKPYTRAGLRDAVSRALARRP</sequence>
<comment type="catalytic activity">
    <reaction evidence="1">
        <text>ATP + protein L-histidine = ADP + protein N-phospho-L-histidine.</text>
        <dbReference type="EC" id="2.7.13.3"/>
    </reaction>
</comment>
<protein>
    <recommendedName>
        <fullName evidence="3">histidine kinase</fullName>
        <ecNumber evidence="3">2.7.13.3</ecNumber>
    </recommendedName>
</protein>
<dbReference type="SMART" id="SM00387">
    <property type="entry name" value="HATPase_c"/>
    <property type="match status" value="1"/>
</dbReference>
<dbReference type="Pfam" id="PF01590">
    <property type="entry name" value="GAF"/>
    <property type="match status" value="1"/>
</dbReference>
<dbReference type="InterPro" id="IPR035965">
    <property type="entry name" value="PAS-like_dom_sf"/>
</dbReference>
<dbReference type="PROSITE" id="PS50112">
    <property type="entry name" value="PAS"/>
    <property type="match status" value="1"/>
</dbReference>
<keyword evidence="15" id="KW-1185">Reference proteome</keyword>
<dbReference type="PROSITE" id="PS50109">
    <property type="entry name" value="HIS_KIN"/>
    <property type="match status" value="1"/>
</dbReference>
<dbReference type="PANTHER" id="PTHR43065:SF49">
    <property type="entry name" value="HISTIDINE KINASE"/>
    <property type="match status" value="1"/>
</dbReference>
<dbReference type="SUPFAM" id="SSF52172">
    <property type="entry name" value="CheY-like"/>
    <property type="match status" value="1"/>
</dbReference>
<comment type="caution">
    <text evidence="14">The sequence shown here is derived from an EMBL/GenBank/DDBJ whole genome shotgun (WGS) entry which is preliminary data.</text>
</comment>
<dbReference type="InterPro" id="IPR036097">
    <property type="entry name" value="HisK_dim/P_sf"/>
</dbReference>
<dbReference type="InterPro" id="IPR004358">
    <property type="entry name" value="Sig_transdc_His_kin-like_C"/>
</dbReference>
<dbReference type="InterPro" id="IPR000014">
    <property type="entry name" value="PAS"/>
</dbReference>
<gene>
    <name evidence="14" type="ORF">Ahu01nite_095430</name>
</gene>
<dbReference type="SUPFAM" id="SSF55781">
    <property type="entry name" value="GAF domain-like"/>
    <property type="match status" value="1"/>
</dbReference>
<evidence type="ECO:0000256" key="5">
    <source>
        <dbReference type="ARBA" id="ARBA00022679"/>
    </source>
</evidence>
<keyword evidence="7" id="KW-0418">Kinase</keyword>
<evidence type="ECO:0000256" key="1">
    <source>
        <dbReference type="ARBA" id="ARBA00000085"/>
    </source>
</evidence>
<dbReference type="Pfam" id="PF02518">
    <property type="entry name" value="HATPase_c"/>
    <property type="match status" value="1"/>
</dbReference>
<keyword evidence="8" id="KW-0067">ATP-binding</keyword>
<dbReference type="CDD" id="cd00130">
    <property type="entry name" value="PAS"/>
    <property type="match status" value="1"/>
</dbReference>
<feature type="domain" description="Histidine kinase" evidence="11">
    <location>
        <begin position="307"/>
        <end position="536"/>
    </location>
</feature>
<organism evidence="14 15">
    <name type="scientific">Winogradskya humida</name>
    <dbReference type="NCBI Taxonomy" id="113566"/>
    <lineage>
        <taxon>Bacteria</taxon>
        <taxon>Bacillati</taxon>
        <taxon>Actinomycetota</taxon>
        <taxon>Actinomycetes</taxon>
        <taxon>Micromonosporales</taxon>
        <taxon>Micromonosporaceae</taxon>
        <taxon>Winogradskya</taxon>
    </lineage>
</organism>
<proteinExistence type="predicted"/>
<dbReference type="SMART" id="SM00448">
    <property type="entry name" value="REC"/>
    <property type="match status" value="1"/>
</dbReference>
<dbReference type="InterPro" id="IPR003594">
    <property type="entry name" value="HATPase_dom"/>
</dbReference>
<dbReference type="PRINTS" id="PR00344">
    <property type="entry name" value="BCTRLSENSOR"/>
</dbReference>
<dbReference type="PROSITE" id="PS50110">
    <property type="entry name" value="RESPONSE_REGULATORY"/>
    <property type="match status" value="1"/>
</dbReference>
<dbReference type="SUPFAM" id="SSF55785">
    <property type="entry name" value="PYP-like sensor domain (PAS domain)"/>
    <property type="match status" value="1"/>
</dbReference>
<keyword evidence="5" id="KW-0808">Transferase</keyword>
<dbReference type="InterPro" id="IPR036890">
    <property type="entry name" value="HATPase_C_sf"/>
</dbReference>
<dbReference type="InterPro" id="IPR013767">
    <property type="entry name" value="PAS_fold"/>
</dbReference>
<reference evidence="14 15" key="1">
    <citation type="submission" date="2021-01" db="EMBL/GenBank/DDBJ databases">
        <title>Whole genome shotgun sequence of Actinoplanes humidus NBRC 14915.</title>
        <authorList>
            <person name="Komaki H."/>
            <person name="Tamura T."/>
        </authorList>
    </citation>
    <scope>NUCLEOTIDE SEQUENCE [LARGE SCALE GENOMIC DNA]</scope>
    <source>
        <strain evidence="14 15">NBRC 14915</strain>
    </source>
</reference>
<evidence type="ECO:0000256" key="4">
    <source>
        <dbReference type="ARBA" id="ARBA00022553"/>
    </source>
</evidence>
<dbReference type="InterPro" id="IPR005467">
    <property type="entry name" value="His_kinase_dom"/>
</dbReference>
<evidence type="ECO:0000256" key="7">
    <source>
        <dbReference type="ARBA" id="ARBA00022777"/>
    </source>
</evidence>
<dbReference type="Gene3D" id="3.30.450.20">
    <property type="entry name" value="PAS domain"/>
    <property type="match status" value="1"/>
</dbReference>
<dbReference type="NCBIfam" id="TIGR00229">
    <property type="entry name" value="sensory_box"/>
    <property type="match status" value="1"/>
</dbReference>
<dbReference type="SUPFAM" id="SSF55874">
    <property type="entry name" value="ATPase domain of HSP90 chaperone/DNA topoisomerase II/histidine kinase"/>
    <property type="match status" value="1"/>
</dbReference>
<feature type="domain" description="Response regulatory" evidence="12">
    <location>
        <begin position="558"/>
        <end position="672"/>
    </location>
</feature>
<dbReference type="Pfam" id="PF00989">
    <property type="entry name" value="PAS"/>
    <property type="match status" value="1"/>
</dbReference>
<evidence type="ECO:0000256" key="8">
    <source>
        <dbReference type="ARBA" id="ARBA00022840"/>
    </source>
</evidence>
<evidence type="ECO:0000256" key="10">
    <source>
        <dbReference type="PROSITE-ProRule" id="PRU00169"/>
    </source>
</evidence>
<dbReference type="Proteomes" id="UP000603200">
    <property type="component" value="Unassembled WGS sequence"/>
</dbReference>
<evidence type="ECO:0000256" key="3">
    <source>
        <dbReference type="ARBA" id="ARBA00012438"/>
    </source>
</evidence>
<keyword evidence="9" id="KW-0902">Two-component regulatory system</keyword>
<dbReference type="EMBL" id="BOMN01000144">
    <property type="protein sequence ID" value="GIE26441.1"/>
    <property type="molecule type" value="Genomic_DNA"/>
</dbReference>
<dbReference type="Gene3D" id="3.30.450.40">
    <property type="match status" value="1"/>
</dbReference>
<dbReference type="InterPro" id="IPR011006">
    <property type="entry name" value="CheY-like_superfamily"/>
</dbReference>
<dbReference type="EC" id="2.7.13.3" evidence="3"/>
<feature type="domain" description="PAS" evidence="13">
    <location>
        <begin position="174"/>
        <end position="219"/>
    </location>
</feature>
<dbReference type="Gene3D" id="3.30.565.10">
    <property type="entry name" value="Histidine kinase-like ATPase, C-terminal domain"/>
    <property type="match status" value="1"/>
</dbReference>
<dbReference type="Pfam" id="PF00072">
    <property type="entry name" value="Response_reg"/>
    <property type="match status" value="1"/>
</dbReference>
<dbReference type="InterPro" id="IPR003661">
    <property type="entry name" value="HisK_dim/P_dom"/>
</dbReference>
<name>A0ABQ4A6E9_9ACTN</name>
<dbReference type="SMART" id="SM00091">
    <property type="entry name" value="PAS"/>
    <property type="match status" value="1"/>
</dbReference>
<evidence type="ECO:0000259" key="12">
    <source>
        <dbReference type="PROSITE" id="PS50110"/>
    </source>
</evidence>
<dbReference type="SMART" id="SM00388">
    <property type="entry name" value="HisKA"/>
    <property type="match status" value="1"/>
</dbReference>
<evidence type="ECO:0000313" key="15">
    <source>
        <dbReference type="Proteomes" id="UP000603200"/>
    </source>
</evidence>
<dbReference type="SMART" id="SM00065">
    <property type="entry name" value="GAF"/>
    <property type="match status" value="1"/>
</dbReference>